<dbReference type="Proteomes" id="UP000278437">
    <property type="component" value="Chromosome"/>
</dbReference>
<dbReference type="InterPro" id="IPR036388">
    <property type="entry name" value="WH-like_DNA-bd_sf"/>
</dbReference>
<evidence type="ECO:0000256" key="1">
    <source>
        <dbReference type="ARBA" id="ARBA00023015"/>
    </source>
</evidence>
<keyword evidence="2" id="KW-0238">DNA-binding</keyword>
<dbReference type="PANTHER" id="PTHR44688:SF16">
    <property type="entry name" value="DNA-BINDING TRANSCRIPTIONAL ACTIVATOR DEVR_DOSR"/>
    <property type="match status" value="1"/>
</dbReference>
<reference evidence="6" key="1">
    <citation type="submission" date="2017-03" db="EMBL/GenBank/DDBJ databases">
        <title>Full genome sequence of a non-lethal Shewanella isolate that potentiates virulence of Vibio parahaemolyticus causing acute hepatopancreatic necrosis disease (AHPND) in shrimp.</title>
        <authorList>
            <person name="Prachumwat A."/>
            <person name="Sritunyalucksana K."/>
        </authorList>
    </citation>
    <scope>NUCLEOTIDE SEQUENCE [LARGE SCALE GENOMIC DNA]</scope>
    <source>
        <strain evidence="6">TH2012</strain>
    </source>
</reference>
<dbReference type="InterPro" id="IPR016032">
    <property type="entry name" value="Sig_transdc_resp-reg_C-effctor"/>
</dbReference>
<dbReference type="SUPFAM" id="SSF46894">
    <property type="entry name" value="C-terminal effector domain of the bipartite response regulators"/>
    <property type="match status" value="1"/>
</dbReference>
<dbReference type="PANTHER" id="PTHR44688">
    <property type="entry name" value="DNA-BINDING TRANSCRIPTIONAL ACTIVATOR DEVR_DOSR"/>
    <property type="match status" value="1"/>
</dbReference>
<dbReference type="Pfam" id="PF00196">
    <property type="entry name" value="GerE"/>
    <property type="match status" value="1"/>
</dbReference>
<dbReference type="PROSITE" id="PS50043">
    <property type="entry name" value="HTH_LUXR_2"/>
    <property type="match status" value="1"/>
</dbReference>
<gene>
    <name evidence="5" type="primary">nreC_1</name>
    <name evidence="5" type="ORF">STH12_00237</name>
</gene>
<organism evidence="5 6">
    <name type="scientific">Shewanella khirikhana</name>
    <dbReference type="NCBI Taxonomy" id="1965282"/>
    <lineage>
        <taxon>Bacteria</taxon>
        <taxon>Pseudomonadati</taxon>
        <taxon>Pseudomonadota</taxon>
        <taxon>Gammaproteobacteria</taxon>
        <taxon>Alteromonadales</taxon>
        <taxon>Shewanellaceae</taxon>
        <taxon>Shewanella</taxon>
    </lineage>
</organism>
<sequence length="200" mass="22341">MDIQTRASIHLEGEGFDLLPELKQLYLANGGCLRKALLNTDEQHCVRIIFVDCTGGNKISTTLARKPLTAYIAIAQHQDLDTELSILRAGFNGLIIKKSSLVMQLSAIDSLIRGEMYFSRKAMSLFITEMNDNSDVLDARGVSLDVTKKERRVVDCLLKGMSNLEIADTLNISPNTVKMHLQNIYRKNNLRGRVQLISSC</sequence>
<dbReference type="CDD" id="cd06170">
    <property type="entry name" value="LuxR_C_like"/>
    <property type="match status" value="1"/>
</dbReference>
<protein>
    <submittedName>
        <fullName evidence="5">Oxygen regulatory protein NreC</fullName>
    </submittedName>
</protein>
<feature type="domain" description="HTH luxR-type" evidence="4">
    <location>
        <begin position="139"/>
        <end position="200"/>
    </location>
</feature>
<dbReference type="PROSITE" id="PS00622">
    <property type="entry name" value="HTH_LUXR_1"/>
    <property type="match status" value="1"/>
</dbReference>
<evidence type="ECO:0000256" key="3">
    <source>
        <dbReference type="ARBA" id="ARBA00023163"/>
    </source>
</evidence>
<keyword evidence="1" id="KW-0805">Transcription regulation</keyword>
<evidence type="ECO:0000259" key="4">
    <source>
        <dbReference type="PROSITE" id="PS50043"/>
    </source>
</evidence>
<dbReference type="PRINTS" id="PR00038">
    <property type="entry name" value="HTHLUXR"/>
</dbReference>
<keyword evidence="3" id="KW-0804">Transcription</keyword>
<accession>A0ABN5TP60</accession>
<dbReference type="InterPro" id="IPR000792">
    <property type="entry name" value="Tscrpt_reg_LuxR_C"/>
</dbReference>
<evidence type="ECO:0000313" key="5">
    <source>
        <dbReference type="EMBL" id="AZQ09389.1"/>
    </source>
</evidence>
<proteinExistence type="predicted"/>
<evidence type="ECO:0000313" key="6">
    <source>
        <dbReference type="Proteomes" id="UP000278437"/>
    </source>
</evidence>
<dbReference type="RefSeq" id="WP_164551119.1">
    <property type="nucleotide sequence ID" value="NZ_CP020373.1"/>
</dbReference>
<evidence type="ECO:0000256" key="2">
    <source>
        <dbReference type="ARBA" id="ARBA00023125"/>
    </source>
</evidence>
<dbReference type="EMBL" id="CP020373">
    <property type="protein sequence ID" value="AZQ09389.1"/>
    <property type="molecule type" value="Genomic_DNA"/>
</dbReference>
<name>A0ABN5TP60_9GAMM</name>
<keyword evidence="6" id="KW-1185">Reference proteome</keyword>
<dbReference type="Gene3D" id="3.40.50.2300">
    <property type="match status" value="1"/>
</dbReference>
<dbReference type="Gene3D" id="1.10.10.10">
    <property type="entry name" value="Winged helix-like DNA-binding domain superfamily/Winged helix DNA-binding domain"/>
    <property type="match status" value="1"/>
</dbReference>
<dbReference type="SMART" id="SM00421">
    <property type="entry name" value="HTH_LUXR"/>
    <property type="match status" value="1"/>
</dbReference>